<sequence>MPEVNKFHREFRLWRLNKGRIVCASGSDPNSSLKSIGLEKSGGAISRYDGVEPFRGKSGSVSFHGLTHQLVEERKLVSAPFQEDKGSLLWVLAPVEVVSSFSFQVMFYVGLGMFLLVTDHVQRPYLQFSAKRWGVITGLRGCLTSSFLSMVAPFLAGCAVQFVFEMTLEKRQSSCWPLVPIIFEVYRLYQLTRATQHIQHFLLLMKDSPRTPEMFERGGALIGMIGTFQALAVVCLGH</sequence>
<organism evidence="1 2">
    <name type="scientific">Hibiscus sabdariffa</name>
    <name type="common">roselle</name>
    <dbReference type="NCBI Taxonomy" id="183260"/>
    <lineage>
        <taxon>Eukaryota</taxon>
        <taxon>Viridiplantae</taxon>
        <taxon>Streptophyta</taxon>
        <taxon>Embryophyta</taxon>
        <taxon>Tracheophyta</taxon>
        <taxon>Spermatophyta</taxon>
        <taxon>Magnoliopsida</taxon>
        <taxon>eudicotyledons</taxon>
        <taxon>Gunneridae</taxon>
        <taxon>Pentapetalae</taxon>
        <taxon>rosids</taxon>
        <taxon>malvids</taxon>
        <taxon>Malvales</taxon>
        <taxon>Malvaceae</taxon>
        <taxon>Malvoideae</taxon>
        <taxon>Hibiscus</taxon>
    </lineage>
</organism>
<accession>A0ABR2GEG2</accession>
<reference evidence="1 2" key="1">
    <citation type="journal article" date="2024" name="G3 (Bethesda)">
        <title>Genome assembly of Hibiscus sabdariffa L. provides insights into metabolisms of medicinal natural products.</title>
        <authorList>
            <person name="Kim T."/>
        </authorList>
    </citation>
    <scope>NUCLEOTIDE SEQUENCE [LARGE SCALE GENOMIC DNA]</scope>
    <source>
        <strain evidence="1">TK-2024</strain>
        <tissue evidence="1">Old leaves</tissue>
    </source>
</reference>
<gene>
    <name evidence="1" type="ORF">V6N12_051037</name>
</gene>
<name>A0ABR2GEG2_9ROSI</name>
<dbReference type="Proteomes" id="UP001472677">
    <property type="component" value="Unassembled WGS sequence"/>
</dbReference>
<dbReference type="PANTHER" id="PTHR33918">
    <property type="entry name" value="OS01G0704200 PROTEIN"/>
    <property type="match status" value="1"/>
</dbReference>
<proteinExistence type="predicted"/>
<keyword evidence="2" id="KW-1185">Reference proteome</keyword>
<protein>
    <submittedName>
        <fullName evidence="1">Uncharacterized protein</fullName>
    </submittedName>
</protein>
<evidence type="ECO:0000313" key="2">
    <source>
        <dbReference type="Proteomes" id="UP001472677"/>
    </source>
</evidence>
<evidence type="ECO:0000313" key="1">
    <source>
        <dbReference type="EMBL" id="KAK8601195.1"/>
    </source>
</evidence>
<dbReference type="EMBL" id="JBBPBM010000001">
    <property type="protein sequence ID" value="KAK8601195.1"/>
    <property type="molecule type" value="Genomic_DNA"/>
</dbReference>
<comment type="caution">
    <text evidence="1">The sequence shown here is derived from an EMBL/GenBank/DDBJ whole genome shotgun (WGS) entry which is preliminary data.</text>
</comment>
<dbReference type="PANTHER" id="PTHR33918:SF4">
    <property type="entry name" value="ABC-2 TYPE TRANSPORTER DOMAIN-CONTAINING PROTEIN"/>
    <property type="match status" value="1"/>
</dbReference>